<feature type="transmembrane region" description="Helical" evidence="1">
    <location>
        <begin position="56"/>
        <end position="76"/>
    </location>
</feature>
<reference evidence="3" key="2">
    <citation type="submission" date="2012-03" db="EMBL/GenBank/DDBJ databases">
        <title>The complete genome sequence of the pioneer microbe on fresh volcanic deposit, Leptospirillum ferrooxidans strain C2-3.</title>
        <authorList>
            <person name="Fujimura R."/>
            <person name="Sato Y."/>
            <person name="Nishizawa T."/>
            <person name="Nanba K."/>
            <person name="Oshima K."/>
            <person name="Hattori M."/>
            <person name="Kamijo T."/>
            <person name="Ohta H."/>
        </authorList>
    </citation>
    <scope>NUCLEOTIDE SEQUENCE [LARGE SCALE GENOMIC DNA]</scope>
    <source>
        <strain evidence="3">C2-3</strain>
    </source>
</reference>
<sequence length="97" mass="9847">MGGQNFGAMSNGFISNTQGVGALILYLFTLVGVVMAGMGIHGFYKAQQSHQPGEMGKAATMLVVGIILAGGLMYFINSGSTTMGAGTSSTLQGIVNP</sequence>
<keyword evidence="1" id="KW-0812">Transmembrane</keyword>
<dbReference type="AlphaFoldDB" id="I0ILW2"/>
<gene>
    <name evidence="2" type="ordered locus">LFE_0545</name>
</gene>
<dbReference type="EMBL" id="AP012342">
    <property type="protein sequence ID" value="BAM06261.1"/>
    <property type="molecule type" value="Genomic_DNA"/>
</dbReference>
<organism evidence="2 3">
    <name type="scientific">Leptospirillum ferrooxidans (strain C2-3)</name>
    <dbReference type="NCBI Taxonomy" id="1162668"/>
    <lineage>
        <taxon>Bacteria</taxon>
        <taxon>Pseudomonadati</taxon>
        <taxon>Nitrospirota</taxon>
        <taxon>Nitrospiria</taxon>
        <taxon>Nitrospirales</taxon>
        <taxon>Nitrospiraceae</taxon>
        <taxon>Leptospirillum</taxon>
    </lineage>
</organism>
<keyword evidence="1" id="KW-0472">Membrane</keyword>
<keyword evidence="1" id="KW-1133">Transmembrane helix</keyword>
<evidence type="ECO:0000313" key="2">
    <source>
        <dbReference type="EMBL" id="BAM06261.1"/>
    </source>
</evidence>
<reference evidence="2 3" key="1">
    <citation type="journal article" date="2012" name="J. Bacteriol.">
        <title>Complete Genome Sequence of Leptospirillum ferrooxidans Strain C2-3, Isolated from a Fresh Volcanic Ash Deposit on the Island of Miyake, Japan.</title>
        <authorList>
            <person name="Fujimura R."/>
            <person name="Sato Y."/>
            <person name="Nishizawa T."/>
            <person name="Oshima K."/>
            <person name="Kim S.-W."/>
            <person name="Hattori M."/>
            <person name="Kamijo T."/>
            <person name="Ohta H."/>
        </authorList>
    </citation>
    <scope>NUCLEOTIDE SEQUENCE [LARGE SCALE GENOMIC DNA]</scope>
    <source>
        <strain evidence="2 3">C2-3</strain>
    </source>
</reference>
<dbReference type="PATRIC" id="fig|1162668.3.peg.641"/>
<dbReference type="STRING" id="1162668.LFE_0545"/>
<name>I0ILW2_LEPFC</name>
<evidence type="ECO:0000313" key="3">
    <source>
        <dbReference type="Proteomes" id="UP000007382"/>
    </source>
</evidence>
<protein>
    <submittedName>
        <fullName evidence="2">Uncharacterized protein</fullName>
    </submittedName>
</protein>
<keyword evidence="3" id="KW-1185">Reference proteome</keyword>
<evidence type="ECO:0000256" key="1">
    <source>
        <dbReference type="SAM" id="Phobius"/>
    </source>
</evidence>
<proteinExistence type="predicted"/>
<feature type="transmembrane region" description="Helical" evidence="1">
    <location>
        <begin position="20"/>
        <end position="44"/>
    </location>
</feature>
<dbReference type="Proteomes" id="UP000007382">
    <property type="component" value="Chromosome"/>
</dbReference>
<dbReference type="RefSeq" id="WP_014448753.1">
    <property type="nucleotide sequence ID" value="NC_017094.1"/>
</dbReference>
<dbReference type="HOGENOM" id="CLU_2343284_0_0_0"/>
<dbReference type="KEGG" id="lfc:LFE_0545"/>
<accession>I0ILW2</accession>